<evidence type="ECO:0000313" key="4">
    <source>
        <dbReference type="EMBL" id="KAH9426442.1"/>
    </source>
</evidence>
<dbReference type="Proteomes" id="UP000887458">
    <property type="component" value="Unassembled WGS sequence"/>
</dbReference>
<name>A0ABQ8JV73_DERPT</name>
<sequence>MEDYERILLVKPDVHVYKIPPRVSNRAYRASDWNLDAPDWNCRLRLIAKGDECFIKLDEKSTGQFFGKCPVDKYPGMSIEPVSDSSRYFVLRLVNEQTNRTAFVGIGFIDRSDSFDLNVALQDHFKIVQMEHKNDEIEDNGPQLDLKFKEGETIKVNLNIGNKIGSAKPRPKSSNKAGDAGGFGILLPPPPGSKTISSNNPSSSSSNETKTTNDNLESLSESNLLDDIDSLHISNSGNNVGDKNENLSCTMVLNNKQSVDEMDQMFKFVPKDSDGVDLFADNNSTKTTTTSSSKLSTNDLWSNFTSCNTSNTTTNNPITSQSKTITETFMSSTNDDNDSITANQFDDWAKF</sequence>
<evidence type="ECO:0000313" key="5">
    <source>
        <dbReference type="Proteomes" id="UP000887458"/>
    </source>
</evidence>
<proteinExistence type="inferred from homology"/>
<organism evidence="4 5">
    <name type="scientific">Dermatophagoides pteronyssinus</name>
    <name type="common">European house dust mite</name>
    <dbReference type="NCBI Taxonomy" id="6956"/>
    <lineage>
        <taxon>Eukaryota</taxon>
        <taxon>Metazoa</taxon>
        <taxon>Ecdysozoa</taxon>
        <taxon>Arthropoda</taxon>
        <taxon>Chelicerata</taxon>
        <taxon>Arachnida</taxon>
        <taxon>Acari</taxon>
        <taxon>Acariformes</taxon>
        <taxon>Sarcoptiformes</taxon>
        <taxon>Astigmata</taxon>
        <taxon>Psoroptidia</taxon>
        <taxon>Analgoidea</taxon>
        <taxon>Pyroglyphidae</taxon>
        <taxon>Dermatophagoidinae</taxon>
        <taxon>Dermatophagoides</taxon>
    </lineage>
</organism>
<dbReference type="Gene3D" id="2.30.29.30">
    <property type="entry name" value="Pleckstrin-homology domain (PH domain)/Phosphotyrosine-binding domain (PTB)"/>
    <property type="match status" value="1"/>
</dbReference>
<accession>A0ABQ8JV73</accession>
<dbReference type="EMBL" id="NJHN03000010">
    <property type="protein sequence ID" value="KAH9426442.1"/>
    <property type="molecule type" value="Genomic_DNA"/>
</dbReference>
<feature type="compositionally biased region" description="Low complexity" evidence="2">
    <location>
        <begin position="193"/>
        <end position="215"/>
    </location>
</feature>
<evidence type="ECO:0000259" key="3">
    <source>
        <dbReference type="Pfam" id="PF07933"/>
    </source>
</evidence>
<dbReference type="InterPro" id="IPR012466">
    <property type="entry name" value="NECAP_PHear"/>
</dbReference>
<comment type="similarity">
    <text evidence="1">Belongs to the NECAP family.</text>
</comment>
<dbReference type="PANTHER" id="PTHR12847">
    <property type="entry name" value="ATP-BINDING CASSETTE ABC TRANSPORTER-RELATED"/>
    <property type="match status" value="1"/>
</dbReference>
<feature type="domain" description="NECAP PHear" evidence="3">
    <location>
        <begin position="4"/>
        <end position="159"/>
    </location>
</feature>
<evidence type="ECO:0000256" key="2">
    <source>
        <dbReference type="SAM" id="MobiDB-lite"/>
    </source>
</evidence>
<dbReference type="InterPro" id="IPR011993">
    <property type="entry name" value="PH-like_dom_sf"/>
</dbReference>
<dbReference type="Pfam" id="PF07933">
    <property type="entry name" value="DUF1681"/>
    <property type="match status" value="1"/>
</dbReference>
<feature type="region of interest" description="Disordered" evidence="2">
    <location>
        <begin position="162"/>
        <end position="215"/>
    </location>
</feature>
<reference evidence="4 5" key="2">
    <citation type="journal article" date="2022" name="Mol. Biol. Evol.">
        <title>Comparative Genomics Reveals Insights into the Divergent Evolution of Astigmatic Mites and Household Pest Adaptations.</title>
        <authorList>
            <person name="Xiong Q."/>
            <person name="Wan A.T."/>
            <person name="Liu X."/>
            <person name="Fung C.S."/>
            <person name="Xiao X."/>
            <person name="Malainual N."/>
            <person name="Hou J."/>
            <person name="Wang L."/>
            <person name="Wang M."/>
            <person name="Yang K.Y."/>
            <person name="Cui Y."/>
            <person name="Leung E.L."/>
            <person name="Nong W."/>
            <person name="Shin S.K."/>
            <person name="Au S.W."/>
            <person name="Jeong K.Y."/>
            <person name="Chew F.T."/>
            <person name="Hui J.H."/>
            <person name="Leung T.F."/>
            <person name="Tungtrongchitr A."/>
            <person name="Zhong N."/>
            <person name="Liu Z."/>
            <person name="Tsui S.K."/>
        </authorList>
    </citation>
    <scope>NUCLEOTIDE SEQUENCE [LARGE SCALE GENOMIC DNA]</scope>
    <source>
        <strain evidence="4">Derp</strain>
    </source>
</reference>
<dbReference type="CDD" id="cd13228">
    <property type="entry name" value="PHear_NECAP"/>
    <property type="match status" value="1"/>
</dbReference>
<dbReference type="SUPFAM" id="SSF50729">
    <property type="entry name" value="PH domain-like"/>
    <property type="match status" value="1"/>
</dbReference>
<dbReference type="PANTHER" id="PTHR12847:SF9">
    <property type="entry name" value="NECAP-LIKE PROTEIN CG9132"/>
    <property type="match status" value="1"/>
</dbReference>
<gene>
    <name evidence="4" type="primary">NECAP1</name>
    <name evidence="4" type="ORF">DERP_011011</name>
</gene>
<keyword evidence="5" id="KW-1185">Reference proteome</keyword>
<evidence type="ECO:0000256" key="1">
    <source>
        <dbReference type="ARBA" id="ARBA00007736"/>
    </source>
</evidence>
<protein>
    <submittedName>
        <fullName evidence="4">Adaptin ear-binding coat-associated protein 1</fullName>
    </submittedName>
</protein>
<comment type="caution">
    <text evidence="4">The sequence shown here is derived from an EMBL/GenBank/DDBJ whole genome shotgun (WGS) entry which is preliminary data.</text>
</comment>
<reference evidence="4 5" key="1">
    <citation type="journal article" date="2018" name="J. Allergy Clin. Immunol.">
        <title>High-quality assembly of Dermatophagoides pteronyssinus genome and transcriptome reveals a wide range of novel allergens.</title>
        <authorList>
            <person name="Liu X.Y."/>
            <person name="Yang K.Y."/>
            <person name="Wang M.Q."/>
            <person name="Kwok J.S."/>
            <person name="Zeng X."/>
            <person name="Yang Z."/>
            <person name="Xiao X.J."/>
            <person name="Lau C.P."/>
            <person name="Li Y."/>
            <person name="Huang Z.M."/>
            <person name="Ba J.G."/>
            <person name="Yim A.K."/>
            <person name="Ouyang C.Y."/>
            <person name="Ngai S.M."/>
            <person name="Chan T.F."/>
            <person name="Leung E.L."/>
            <person name="Liu L."/>
            <person name="Liu Z.G."/>
            <person name="Tsui S.K."/>
        </authorList>
    </citation>
    <scope>NUCLEOTIDE SEQUENCE [LARGE SCALE GENOMIC DNA]</scope>
    <source>
        <strain evidence="4">Derp</strain>
    </source>
</reference>